<evidence type="ECO:0000259" key="1">
    <source>
        <dbReference type="Pfam" id="PF01979"/>
    </source>
</evidence>
<dbReference type="Gene3D" id="3.20.20.140">
    <property type="entry name" value="Metal-dependent hydrolases"/>
    <property type="match status" value="1"/>
</dbReference>
<dbReference type="RefSeq" id="WP_345128883.1">
    <property type="nucleotide sequence ID" value="NZ_BAABAT010000011.1"/>
</dbReference>
<dbReference type="SUPFAM" id="SSF51556">
    <property type="entry name" value="Metallo-dependent hydrolases"/>
    <property type="match status" value="1"/>
</dbReference>
<dbReference type="InterPro" id="IPR032466">
    <property type="entry name" value="Metal_Hydrolase"/>
</dbReference>
<dbReference type="Gene3D" id="2.30.40.10">
    <property type="entry name" value="Urease, subunit C, domain 1"/>
    <property type="match status" value="1"/>
</dbReference>
<organism evidence="2 3">
    <name type="scientific">Dactylosporangium darangshiense</name>
    <dbReference type="NCBI Taxonomy" id="579108"/>
    <lineage>
        <taxon>Bacteria</taxon>
        <taxon>Bacillati</taxon>
        <taxon>Actinomycetota</taxon>
        <taxon>Actinomycetes</taxon>
        <taxon>Micromonosporales</taxon>
        <taxon>Micromonosporaceae</taxon>
        <taxon>Dactylosporangium</taxon>
    </lineage>
</organism>
<dbReference type="PANTHER" id="PTHR43135:SF3">
    <property type="entry name" value="ALPHA-D-RIBOSE 1-METHYLPHOSPHONATE 5-TRIPHOSPHATE DIPHOSPHATASE"/>
    <property type="match status" value="1"/>
</dbReference>
<dbReference type="InterPro" id="IPR011059">
    <property type="entry name" value="Metal-dep_hydrolase_composite"/>
</dbReference>
<evidence type="ECO:0000313" key="3">
    <source>
        <dbReference type="Proteomes" id="UP001500620"/>
    </source>
</evidence>
<proteinExistence type="predicted"/>
<dbReference type="PANTHER" id="PTHR43135">
    <property type="entry name" value="ALPHA-D-RIBOSE 1-METHYLPHOSPHONATE 5-TRIPHOSPHATE DIPHOSPHATASE"/>
    <property type="match status" value="1"/>
</dbReference>
<name>A0ABP8DAC7_9ACTN</name>
<feature type="domain" description="Amidohydrolase-related" evidence="1">
    <location>
        <begin position="47"/>
        <end position="384"/>
    </location>
</feature>
<comment type="caution">
    <text evidence="2">The sequence shown here is derived from an EMBL/GenBank/DDBJ whole genome shotgun (WGS) entry which is preliminary data.</text>
</comment>
<sequence>MKVLTAARMFNGTTTADPVIVIDGERIAAVGGPIPPGAEVVDLGDATLLPGLVDAHVHLAFDASVDPVASLARRDAAETFAAMCAAGRRAVLGGVTTVRDLGDVGYLGLGVRDAARNDPTLPHIVAAGVPVTTPGGHCHFLGEGVGGVAGLRAAVRARHERGVDVIKVMASGGNMTPGSRPELPQYTLEELRALVEEAHGLGLPVAAHAHGTQAVLDVVAAGVDSIEHASFMTADSVDDIPGGFLDDVVARGIVLSLTLGMRPGPGLAPPPPQMLSRLPRLIANAARMAASGAAIVVGSDAGIAPIKPHDVLRDSPAHLAQIGLTPAEALRAITSRAAAAIGLGGRKGCLAPGYDADVLVVDGDPLTDPGALGRVLAVYVRGSEVAGAALNSSRSTE</sequence>
<dbReference type="InterPro" id="IPR051781">
    <property type="entry name" value="Metallo-dep_Hydrolase"/>
</dbReference>
<evidence type="ECO:0000313" key="2">
    <source>
        <dbReference type="EMBL" id="GAA4251200.1"/>
    </source>
</evidence>
<dbReference type="Proteomes" id="UP001500620">
    <property type="component" value="Unassembled WGS sequence"/>
</dbReference>
<accession>A0ABP8DAC7</accession>
<gene>
    <name evidence="2" type="ORF">GCM10022255_042870</name>
</gene>
<dbReference type="SUPFAM" id="SSF51338">
    <property type="entry name" value="Composite domain of metallo-dependent hydrolases"/>
    <property type="match status" value="1"/>
</dbReference>
<dbReference type="EMBL" id="BAABAT010000011">
    <property type="protein sequence ID" value="GAA4251200.1"/>
    <property type="molecule type" value="Genomic_DNA"/>
</dbReference>
<reference evidence="3" key="1">
    <citation type="journal article" date="2019" name="Int. J. Syst. Evol. Microbiol.">
        <title>The Global Catalogue of Microorganisms (GCM) 10K type strain sequencing project: providing services to taxonomists for standard genome sequencing and annotation.</title>
        <authorList>
            <consortium name="The Broad Institute Genomics Platform"/>
            <consortium name="The Broad Institute Genome Sequencing Center for Infectious Disease"/>
            <person name="Wu L."/>
            <person name="Ma J."/>
        </authorList>
    </citation>
    <scope>NUCLEOTIDE SEQUENCE [LARGE SCALE GENOMIC DNA]</scope>
    <source>
        <strain evidence="3">JCM 17441</strain>
    </source>
</reference>
<protein>
    <submittedName>
        <fullName evidence="2">Amidohydrolase family protein</fullName>
    </submittedName>
</protein>
<dbReference type="Pfam" id="PF01979">
    <property type="entry name" value="Amidohydro_1"/>
    <property type="match status" value="1"/>
</dbReference>
<dbReference type="InterPro" id="IPR006680">
    <property type="entry name" value="Amidohydro-rel"/>
</dbReference>
<keyword evidence="3" id="KW-1185">Reference proteome</keyword>